<name>A0A1F7GSQ2_9BACT</name>
<gene>
    <name evidence="2" type="ORF">A2866_05790</name>
</gene>
<sequence>MFKFKKGFTLIELLVVIGILAILLAITLIAINPARQFGQANNTRRRSDVLQILNATHQYVAENQGQLPAEITGLTAGTVTALNATNFPNLCAQLMPNYIPALPTDPSLNSAIITDCTAPGWDTGYSISRDAANRITVTATTTDNNAVISVTR</sequence>
<dbReference type="SUPFAM" id="SSF54523">
    <property type="entry name" value="Pili subunits"/>
    <property type="match status" value="1"/>
</dbReference>
<proteinExistence type="predicted"/>
<comment type="caution">
    <text evidence="2">The sequence shown here is derived from an EMBL/GenBank/DDBJ whole genome shotgun (WGS) entry which is preliminary data.</text>
</comment>
<evidence type="ECO:0000256" key="1">
    <source>
        <dbReference type="SAM" id="Phobius"/>
    </source>
</evidence>
<dbReference type="AlphaFoldDB" id="A0A1F7GSQ2"/>
<evidence type="ECO:0000313" key="2">
    <source>
        <dbReference type="EMBL" id="OGK22060.1"/>
    </source>
</evidence>
<keyword evidence="1" id="KW-0472">Membrane</keyword>
<organism evidence="2 3">
    <name type="scientific">Candidatus Roizmanbacteria bacterium RIFCSPHIGHO2_01_FULL_39_8</name>
    <dbReference type="NCBI Taxonomy" id="1802033"/>
    <lineage>
        <taxon>Bacteria</taxon>
        <taxon>Candidatus Roizmaniibacteriota</taxon>
    </lineage>
</organism>
<feature type="transmembrane region" description="Helical" evidence="1">
    <location>
        <begin position="7"/>
        <end position="31"/>
    </location>
</feature>
<evidence type="ECO:0008006" key="4">
    <source>
        <dbReference type="Google" id="ProtNLM"/>
    </source>
</evidence>
<dbReference type="InterPro" id="IPR012902">
    <property type="entry name" value="N_methyl_site"/>
</dbReference>
<keyword evidence="1" id="KW-0812">Transmembrane</keyword>
<dbReference type="PANTHER" id="PTHR30093">
    <property type="entry name" value="GENERAL SECRETION PATHWAY PROTEIN G"/>
    <property type="match status" value="1"/>
</dbReference>
<keyword evidence="1" id="KW-1133">Transmembrane helix</keyword>
<evidence type="ECO:0000313" key="3">
    <source>
        <dbReference type="Proteomes" id="UP000177026"/>
    </source>
</evidence>
<dbReference type="Gene3D" id="3.30.700.10">
    <property type="entry name" value="Glycoprotein, Type 4 Pilin"/>
    <property type="match status" value="1"/>
</dbReference>
<dbReference type="EMBL" id="MFZI01000009">
    <property type="protein sequence ID" value="OGK22060.1"/>
    <property type="molecule type" value="Genomic_DNA"/>
</dbReference>
<protein>
    <recommendedName>
        <fullName evidence="4">Type II secretion system protein GspG C-terminal domain-containing protein</fullName>
    </recommendedName>
</protein>
<dbReference type="Pfam" id="PF07963">
    <property type="entry name" value="N_methyl"/>
    <property type="match status" value="1"/>
</dbReference>
<accession>A0A1F7GSQ2</accession>
<reference evidence="2 3" key="1">
    <citation type="journal article" date="2016" name="Nat. Commun.">
        <title>Thousands of microbial genomes shed light on interconnected biogeochemical processes in an aquifer system.</title>
        <authorList>
            <person name="Anantharaman K."/>
            <person name="Brown C.T."/>
            <person name="Hug L.A."/>
            <person name="Sharon I."/>
            <person name="Castelle C.J."/>
            <person name="Probst A.J."/>
            <person name="Thomas B.C."/>
            <person name="Singh A."/>
            <person name="Wilkins M.J."/>
            <person name="Karaoz U."/>
            <person name="Brodie E.L."/>
            <person name="Williams K.H."/>
            <person name="Hubbard S.S."/>
            <person name="Banfield J.F."/>
        </authorList>
    </citation>
    <scope>NUCLEOTIDE SEQUENCE [LARGE SCALE GENOMIC DNA]</scope>
</reference>
<dbReference type="Proteomes" id="UP000177026">
    <property type="component" value="Unassembled WGS sequence"/>
</dbReference>
<dbReference type="InterPro" id="IPR045584">
    <property type="entry name" value="Pilin-like"/>
</dbReference>
<dbReference type="PROSITE" id="PS00409">
    <property type="entry name" value="PROKAR_NTER_METHYL"/>
    <property type="match status" value="1"/>
</dbReference>
<dbReference type="NCBIfam" id="TIGR02532">
    <property type="entry name" value="IV_pilin_GFxxxE"/>
    <property type="match status" value="1"/>
</dbReference>